<sequence>MSESMITRCPKCSTTFRVTQEVLNMAKGKVRCGQCFHIFTAEPAPNTANKKQESTTSPETVSPRAPQPSLQTPSQEQPTTPKSRPLNTPPVKEDGSVNPDWLNTLFHEDDLAPYTPPKDTSARFTELMDFEEENEAPKPTQPLTPKHSDHKPHIEEELAPWELELAELDAQMSAQSPVSPPIFSEQIQTTHTNTEKKPFTTSHSTEPSQEHDEPDYMHALHSLAQDVSKHDSFDESEYSSQESIKQLAAEYNLATLTESNMRSQKTRKKPKYTWLWVFGSVIATALLAIQIGIGFFETGSRSPEFRSFYKTACAYLGCTLPAFEDIESISIEHVRIQSHPTVANTLQVNAIMTNTSSFAQTMPKLALEFYDLNGRPVAARLFAPQDYLHKDFLDITFMPPNTPIHIVIPIQDPGARAVTHQIKVFSSQTQSY</sequence>
<reference evidence="4 5" key="1">
    <citation type="submission" date="2020-12" db="EMBL/GenBank/DDBJ databases">
        <title>Comparative genome analysis of fungal antagonists Marinomonas ostreistagni 398 and M. spartinae 468.</title>
        <authorList>
            <person name="Fields J.L."/>
            <person name="Mavrodi O.V."/>
            <person name="Biber P.D."/>
            <person name="Indest K.J."/>
            <person name="Mavrodi D.V."/>
        </authorList>
    </citation>
    <scope>NUCLEOTIDE SEQUENCE [LARGE SCALE GENOMIC DNA]</scope>
    <source>
        <strain evidence="4 5">USM7</strain>
    </source>
</reference>
<evidence type="ECO:0000256" key="1">
    <source>
        <dbReference type="SAM" id="MobiDB-lite"/>
    </source>
</evidence>
<dbReference type="NCBIfam" id="TIGR02098">
    <property type="entry name" value="MJ0042_CXXC"/>
    <property type="match status" value="1"/>
</dbReference>
<keyword evidence="2" id="KW-1133">Transmembrane helix</keyword>
<dbReference type="Proteomes" id="UP000598488">
    <property type="component" value="Unassembled WGS sequence"/>
</dbReference>
<comment type="caution">
    <text evidence="4">The sequence shown here is derived from an EMBL/GenBank/DDBJ whole genome shotgun (WGS) entry which is preliminary data.</text>
</comment>
<keyword evidence="2" id="KW-0812">Transmembrane</keyword>
<evidence type="ECO:0000256" key="2">
    <source>
        <dbReference type="SAM" id="Phobius"/>
    </source>
</evidence>
<proteinExistence type="predicted"/>
<feature type="compositionally biased region" description="Polar residues" evidence="1">
    <location>
        <begin position="46"/>
        <end position="60"/>
    </location>
</feature>
<feature type="transmembrane region" description="Helical" evidence="2">
    <location>
        <begin position="272"/>
        <end position="296"/>
    </location>
</feature>
<dbReference type="InterPro" id="IPR021834">
    <property type="entry name" value="DUF3426"/>
</dbReference>
<feature type="region of interest" description="Disordered" evidence="1">
    <location>
        <begin position="190"/>
        <end position="213"/>
    </location>
</feature>
<feature type="domain" description="Zinc finger/thioredoxin putative" evidence="3">
    <location>
        <begin position="5"/>
        <end position="41"/>
    </location>
</feature>
<evidence type="ECO:0000259" key="3">
    <source>
        <dbReference type="Pfam" id="PF13719"/>
    </source>
</evidence>
<dbReference type="Pfam" id="PF11906">
    <property type="entry name" value="DUF3426"/>
    <property type="match status" value="1"/>
</dbReference>
<name>A0ABS0ZB71_9GAMM</name>
<dbReference type="InterPro" id="IPR011723">
    <property type="entry name" value="Znf/thioredoxin_put"/>
</dbReference>
<feature type="region of interest" description="Disordered" evidence="1">
    <location>
        <begin position="131"/>
        <end position="151"/>
    </location>
</feature>
<keyword evidence="5" id="KW-1185">Reference proteome</keyword>
<dbReference type="EMBL" id="JAEMUH010000006">
    <property type="protein sequence ID" value="MBJ7550653.1"/>
    <property type="molecule type" value="Genomic_DNA"/>
</dbReference>
<dbReference type="RefSeq" id="WP_199462261.1">
    <property type="nucleotide sequence ID" value="NZ_JAEMUH010000006.1"/>
</dbReference>
<dbReference type="Pfam" id="PF13719">
    <property type="entry name" value="Zn_ribbon_5"/>
    <property type="match status" value="1"/>
</dbReference>
<accession>A0ABS0ZB71</accession>
<gene>
    <name evidence="4" type="ORF">JHD44_08170</name>
</gene>
<protein>
    <submittedName>
        <fullName evidence="4">Zinc-ribbon domain-containing protein</fullName>
    </submittedName>
</protein>
<organism evidence="4 5">
    <name type="scientific">Marinomonas ostreistagni</name>
    <dbReference type="NCBI Taxonomy" id="359209"/>
    <lineage>
        <taxon>Bacteria</taxon>
        <taxon>Pseudomonadati</taxon>
        <taxon>Pseudomonadota</taxon>
        <taxon>Gammaproteobacteria</taxon>
        <taxon>Oceanospirillales</taxon>
        <taxon>Oceanospirillaceae</taxon>
        <taxon>Marinomonas</taxon>
    </lineage>
</organism>
<keyword evidence="2" id="KW-0472">Membrane</keyword>
<evidence type="ECO:0000313" key="4">
    <source>
        <dbReference type="EMBL" id="MBJ7550653.1"/>
    </source>
</evidence>
<feature type="compositionally biased region" description="Polar residues" evidence="1">
    <location>
        <begin position="68"/>
        <end position="86"/>
    </location>
</feature>
<evidence type="ECO:0000313" key="5">
    <source>
        <dbReference type="Proteomes" id="UP000598488"/>
    </source>
</evidence>
<feature type="region of interest" description="Disordered" evidence="1">
    <location>
        <begin position="46"/>
        <end position="102"/>
    </location>
</feature>